<protein>
    <submittedName>
        <fullName evidence="4">Succinyl-diaminopimelate desuccinylase</fullName>
    </submittedName>
</protein>
<sequence>MEDVEDAGAGEAVEAVAELAELIGIRSTADRPDDLRRALDMVLALVGPDFEVRRFESGGRPSALVTRDGRQPRIILNAHLDVVPGEPHQFTARLDDDRLYGRGAHDMKAAALVMARVFREVAGELPYGLGLQLVTDEEVGGFDGTGHQVAQGVRAGFVVIGEQSNLRVVAESKGIIRARLSATGRTAHAAYPWLGSNALLAVTDAVRRLLERYPVPAAEEWVTTVNVARIETPNRAANVVPAAASALLDIRFPPSDPDLTGRGPEEIATHLRKVAGGAVDVVVEAVGAPHHADPDSAEVRLLRAAARDAGFDGALLRKHGAADGRFYSAEGVDAVIFGPGGDGQHGPEEYVDLRTLEPYRQALLGFLRSLEA</sequence>
<dbReference type="SUPFAM" id="SSF53187">
    <property type="entry name" value="Zn-dependent exopeptidases"/>
    <property type="match status" value="1"/>
</dbReference>
<dbReference type="PANTHER" id="PTHR43808:SF31">
    <property type="entry name" value="N-ACETYL-L-CITRULLINE DEACETYLASE"/>
    <property type="match status" value="1"/>
</dbReference>
<dbReference type="InterPro" id="IPR011650">
    <property type="entry name" value="Peptidase_M20_dimer"/>
</dbReference>
<evidence type="ECO:0000313" key="5">
    <source>
        <dbReference type="Proteomes" id="UP000239415"/>
    </source>
</evidence>
<dbReference type="AlphaFoldDB" id="A0A2T0K0X8"/>
<dbReference type="GO" id="GO:0046872">
    <property type="term" value="F:metal ion binding"/>
    <property type="evidence" value="ECO:0007669"/>
    <property type="project" value="UniProtKB-KW"/>
</dbReference>
<keyword evidence="5" id="KW-1185">Reference proteome</keyword>
<evidence type="ECO:0000256" key="1">
    <source>
        <dbReference type="ARBA" id="ARBA00022723"/>
    </source>
</evidence>
<dbReference type="InterPro" id="IPR036264">
    <property type="entry name" value="Bact_exopeptidase_dim_dom"/>
</dbReference>
<evidence type="ECO:0000256" key="2">
    <source>
        <dbReference type="ARBA" id="ARBA00022801"/>
    </source>
</evidence>
<keyword evidence="1" id="KW-0479">Metal-binding</keyword>
<dbReference type="RefSeq" id="WP_106327218.1">
    <property type="nucleotide sequence ID" value="NZ_BOMO01000133.1"/>
</dbReference>
<dbReference type="EMBL" id="PVMZ01000020">
    <property type="protein sequence ID" value="PRX16242.1"/>
    <property type="molecule type" value="Genomic_DNA"/>
</dbReference>
<organism evidence="4 5">
    <name type="scientific">Actinoplanes italicus</name>
    <dbReference type="NCBI Taxonomy" id="113567"/>
    <lineage>
        <taxon>Bacteria</taxon>
        <taxon>Bacillati</taxon>
        <taxon>Actinomycetota</taxon>
        <taxon>Actinomycetes</taxon>
        <taxon>Micromonosporales</taxon>
        <taxon>Micromonosporaceae</taxon>
        <taxon>Actinoplanes</taxon>
    </lineage>
</organism>
<dbReference type="Pfam" id="PF01546">
    <property type="entry name" value="Peptidase_M20"/>
    <property type="match status" value="1"/>
</dbReference>
<dbReference type="SUPFAM" id="SSF55031">
    <property type="entry name" value="Bacterial exopeptidase dimerisation domain"/>
    <property type="match status" value="1"/>
</dbReference>
<dbReference type="Pfam" id="PF07687">
    <property type="entry name" value="M20_dimer"/>
    <property type="match status" value="1"/>
</dbReference>
<keyword evidence="2" id="KW-0378">Hydrolase</keyword>
<dbReference type="PANTHER" id="PTHR43808">
    <property type="entry name" value="ACETYLORNITHINE DEACETYLASE"/>
    <property type="match status" value="1"/>
</dbReference>
<evidence type="ECO:0000259" key="3">
    <source>
        <dbReference type="Pfam" id="PF07687"/>
    </source>
</evidence>
<dbReference type="OrthoDB" id="7055905at2"/>
<evidence type="ECO:0000313" key="4">
    <source>
        <dbReference type="EMBL" id="PRX16242.1"/>
    </source>
</evidence>
<dbReference type="GO" id="GO:0008777">
    <property type="term" value="F:acetylornithine deacetylase activity"/>
    <property type="evidence" value="ECO:0007669"/>
    <property type="project" value="TreeGrafter"/>
</dbReference>
<dbReference type="InterPro" id="IPR002933">
    <property type="entry name" value="Peptidase_M20"/>
</dbReference>
<dbReference type="Gene3D" id="3.40.630.10">
    <property type="entry name" value="Zn peptidases"/>
    <property type="match status" value="1"/>
</dbReference>
<proteinExistence type="predicted"/>
<reference evidence="4 5" key="1">
    <citation type="submission" date="2018-03" db="EMBL/GenBank/DDBJ databases">
        <title>Genomic Encyclopedia of Archaeal and Bacterial Type Strains, Phase II (KMG-II): from individual species to whole genera.</title>
        <authorList>
            <person name="Goeker M."/>
        </authorList>
    </citation>
    <scope>NUCLEOTIDE SEQUENCE [LARGE SCALE GENOMIC DNA]</scope>
    <source>
        <strain evidence="4 5">DSM 43146</strain>
    </source>
</reference>
<dbReference type="InterPro" id="IPR050072">
    <property type="entry name" value="Peptidase_M20A"/>
</dbReference>
<comment type="caution">
    <text evidence="4">The sequence shown here is derived from an EMBL/GenBank/DDBJ whole genome shotgun (WGS) entry which is preliminary data.</text>
</comment>
<dbReference type="Gene3D" id="3.30.70.360">
    <property type="match status" value="1"/>
</dbReference>
<dbReference type="GO" id="GO:0006526">
    <property type="term" value="P:L-arginine biosynthetic process"/>
    <property type="evidence" value="ECO:0007669"/>
    <property type="project" value="TreeGrafter"/>
</dbReference>
<gene>
    <name evidence="4" type="ORF">CLV67_12056</name>
</gene>
<name>A0A2T0K0X8_9ACTN</name>
<accession>A0A2T0K0X8</accession>
<dbReference type="Proteomes" id="UP000239415">
    <property type="component" value="Unassembled WGS sequence"/>
</dbReference>
<feature type="domain" description="Peptidase M20 dimerisation" evidence="3">
    <location>
        <begin position="171"/>
        <end position="256"/>
    </location>
</feature>